<reference evidence="2" key="1">
    <citation type="journal article" date="2018" name="Front. Microbiol.">
        <title>Genome-Based Analysis Reveals the Taxonomy and Diversity of the Family Idiomarinaceae.</title>
        <authorList>
            <person name="Liu Y."/>
            <person name="Lai Q."/>
            <person name="Shao Z."/>
        </authorList>
    </citation>
    <scope>NUCLEOTIDE SEQUENCE [LARGE SCALE GENOMIC DNA]</scope>
    <source>
        <strain evidence="2">KYW314</strain>
    </source>
</reference>
<dbReference type="EMBL" id="PIPR01000001">
    <property type="protein sequence ID" value="RUO42343.1"/>
    <property type="molecule type" value="Genomic_DNA"/>
</dbReference>
<gene>
    <name evidence="1" type="ORF">CWE22_08065</name>
</gene>
<keyword evidence="2" id="KW-1185">Reference proteome</keyword>
<evidence type="ECO:0000313" key="2">
    <source>
        <dbReference type="Proteomes" id="UP000287766"/>
    </source>
</evidence>
<organism evidence="1 2">
    <name type="scientific">Pseudidiomarina aestuarii</name>
    <dbReference type="NCBI Taxonomy" id="624146"/>
    <lineage>
        <taxon>Bacteria</taxon>
        <taxon>Pseudomonadati</taxon>
        <taxon>Pseudomonadota</taxon>
        <taxon>Gammaproteobacteria</taxon>
        <taxon>Alteromonadales</taxon>
        <taxon>Idiomarinaceae</taxon>
        <taxon>Pseudidiomarina</taxon>
    </lineage>
</organism>
<sequence>MKLTKDELQQLEDYERRRIALNQSEWWERLSMDQKFGVYQLQKFGYDLAFIRNNAEVGPIAVVRRGHEFATVNSEGDVDLSPDIVIRD</sequence>
<dbReference type="Proteomes" id="UP000287766">
    <property type="component" value="Unassembled WGS sequence"/>
</dbReference>
<protein>
    <submittedName>
        <fullName evidence="1">Uncharacterized protein</fullName>
    </submittedName>
</protein>
<accession>A0A7Z6ZVT5</accession>
<proteinExistence type="predicted"/>
<evidence type="ECO:0000313" key="1">
    <source>
        <dbReference type="EMBL" id="RUO42343.1"/>
    </source>
</evidence>
<comment type="caution">
    <text evidence="1">The sequence shown here is derived from an EMBL/GenBank/DDBJ whole genome shotgun (WGS) entry which is preliminary data.</text>
</comment>
<dbReference type="AlphaFoldDB" id="A0A7Z6ZVT5"/>
<dbReference type="RefSeq" id="WP_169930809.1">
    <property type="nucleotide sequence ID" value="NZ_PIPR01000001.1"/>
</dbReference>
<name>A0A7Z6ZVT5_9GAMM</name>